<evidence type="ECO:0000313" key="4">
    <source>
        <dbReference type="Proteomes" id="UP000324285"/>
    </source>
</evidence>
<evidence type="ECO:0000256" key="2">
    <source>
        <dbReference type="SAM" id="Phobius"/>
    </source>
</evidence>
<dbReference type="Pfam" id="PF11162">
    <property type="entry name" value="DUF2946"/>
    <property type="match status" value="1"/>
</dbReference>
<protein>
    <submittedName>
        <fullName evidence="3">DUF2946 domain-containing protein</fullName>
    </submittedName>
</protein>
<evidence type="ECO:0000313" key="3">
    <source>
        <dbReference type="EMBL" id="QEM83084.1"/>
    </source>
</evidence>
<proteinExistence type="predicted"/>
<accession>A0A5C1NIE4</accession>
<dbReference type="AlphaFoldDB" id="A0A5C1NIE4"/>
<keyword evidence="2" id="KW-0812">Transmembrane</keyword>
<feature type="region of interest" description="Disordered" evidence="1">
    <location>
        <begin position="128"/>
        <end position="156"/>
    </location>
</feature>
<dbReference type="EMBL" id="CP038437">
    <property type="protein sequence ID" value="QEM83084.1"/>
    <property type="molecule type" value="Genomic_DNA"/>
</dbReference>
<feature type="region of interest" description="Disordered" evidence="1">
    <location>
        <begin position="48"/>
        <end position="90"/>
    </location>
</feature>
<dbReference type="OrthoDB" id="6896047at2"/>
<sequence length="156" mass="16491">MLSRSARFQRWLGYLALFAMLMMFIGPVISQTQRLLLSEASARMAASTGVDASPGVDASTGVGKSTRTSHEHHHGHHGDSPFSSLPGSPESGSHHDLSACGYCVLFTLVPGQAIAVVLPDLIPPRNAPPVAINGTRAPPSRAYTHPETRAPPALFS</sequence>
<keyword evidence="2" id="KW-1133">Transmembrane helix</keyword>
<keyword evidence="4" id="KW-1185">Reference proteome</keyword>
<dbReference type="Proteomes" id="UP000324285">
    <property type="component" value="Chromosome"/>
</dbReference>
<reference evidence="3" key="1">
    <citation type="submission" date="2021-02" db="EMBL/GenBank/DDBJ databases">
        <title>Strain Y2R2, a novel species of the genus Halomonas.</title>
        <authorList>
            <person name="Huang H."/>
        </authorList>
    </citation>
    <scope>NUCLEOTIDE SEQUENCE</scope>
    <source>
        <strain evidence="3">Y2R2</strain>
    </source>
</reference>
<keyword evidence="2" id="KW-0472">Membrane</keyword>
<organism evidence="3 4">
    <name type="scientific">Halomonas binhaiensis</name>
    <dbReference type="NCBI Taxonomy" id="2562282"/>
    <lineage>
        <taxon>Bacteria</taxon>
        <taxon>Pseudomonadati</taxon>
        <taxon>Pseudomonadota</taxon>
        <taxon>Gammaproteobacteria</taxon>
        <taxon>Oceanospirillales</taxon>
        <taxon>Halomonadaceae</taxon>
        <taxon>Halomonas</taxon>
    </lineage>
</organism>
<evidence type="ECO:0000256" key="1">
    <source>
        <dbReference type="SAM" id="MobiDB-lite"/>
    </source>
</evidence>
<dbReference type="InterPro" id="IPR021333">
    <property type="entry name" value="DUF2946"/>
</dbReference>
<feature type="transmembrane region" description="Helical" evidence="2">
    <location>
        <begin position="12"/>
        <end position="29"/>
    </location>
</feature>
<dbReference type="RefSeq" id="WP_149286206.1">
    <property type="nucleotide sequence ID" value="NZ_CP038437.2"/>
</dbReference>
<name>A0A5C1NIE4_9GAMM</name>
<dbReference type="KEGG" id="hbh:E4T21_17200"/>
<gene>
    <name evidence="3" type="ORF">E4T21_17200</name>
</gene>